<feature type="binding site" evidence="9">
    <location>
        <position position="137"/>
    </location>
    <ligand>
        <name>substrate</name>
    </ligand>
</feature>
<evidence type="ECO:0000256" key="7">
    <source>
        <dbReference type="ARBA" id="ARBA00023235"/>
    </source>
</evidence>
<feature type="binding site" evidence="9">
    <location>
        <begin position="64"/>
        <end position="66"/>
    </location>
    <ligand>
        <name>substrate</name>
    </ligand>
</feature>
<sequence>MNGVYNMNFSAGNARELIDGRFLEHEKLVHRVMGSKKLMKDLEDAAGLMKMTLLSGNKIMFCGNGGSAADAQHWAAEIVGRFQKERAGMAGLALTTDTSILTAVGNDYGYDRIFSRQVEGLGREGDLLVGISTSGNSKNVVEAILMAKKKGIRTLGFTAKGGGKMAELCDLLLAVPTENTARAQEIHEIMGHILCELVEWE</sequence>
<feature type="binding site" evidence="9">
    <location>
        <begin position="106"/>
        <end position="107"/>
    </location>
    <ligand>
        <name>substrate</name>
    </ligand>
</feature>
<feature type="binding site" evidence="9">
    <location>
        <position position="77"/>
    </location>
    <ligand>
        <name>substrate</name>
    </ligand>
</feature>
<feature type="binding site" evidence="9">
    <location>
        <position position="184"/>
    </location>
    <ligand>
        <name>Zn(2+)</name>
        <dbReference type="ChEBI" id="CHEBI:29105"/>
    </ligand>
</feature>
<dbReference type="SUPFAM" id="SSF53697">
    <property type="entry name" value="SIS domain"/>
    <property type="match status" value="1"/>
</dbReference>
<feature type="binding site" evidence="9">
    <location>
        <position position="184"/>
    </location>
    <ligand>
        <name>substrate</name>
    </ligand>
</feature>
<evidence type="ECO:0000256" key="3">
    <source>
        <dbReference type="ARBA" id="ARBA00009894"/>
    </source>
</evidence>
<comment type="pathway">
    <text evidence="9">Carbohydrate biosynthesis; D-glycero-D-manno-heptose 7-phosphate biosynthesis; D-glycero-alpha-D-manno-heptose 7-phosphate and D-glycero-beta-D-manno-heptose 7-phosphate from sedoheptulose 7-phosphate: step 1/1.</text>
</comment>
<dbReference type="PANTHER" id="PTHR30390">
    <property type="entry name" value="SEDOHEPTULOSE 7-PHOSPHATE ISOMERASE / DNAA INITIATOR-ASSOCIATING FACTOR FOR REPLICATION INITIATION"/>
    <property type="match status" value="1"/>
</dbReference>
<comment type="cofactor">
    <cofactor evidence="9">
        <name>Zn(2+)</name>
        <dbReference type="ChEBI" id="CHEBI:29105"/>
    </cofactor>
    <text evidence="9">Binds 1 zinc ion per subunit.</text>
</comment>
<feature type="binding site" evidence="9">
    <location>
        <position position="77"/>
    </location>
    <ligand>
        <name>Zn(2+)</name>
        <dbReference type="ChEBI" id="CHEBI:29105"/>
    </ligand>
</feature>
<dbReference type="Proteomes" id="UP000754226">
    <property type="component" value="Unassembled WGS sequence"/>
</dbReference>
<feature type="binding site" evidence="9">
    <location>
        <position position="192"/>
    </location>
    <ligand>
        <name>Zn(2+)</name>
        <dbReference type="ChEBI" id="CHEBI:29105"/>
    </ligand>
</feature>
<comment type="similarity">
    <text evidence="3 9">Belongs to the SIS family. GmhA subfamily.</text>
</comment>
<dbReference type="PROSITE" id="PS51464">
    <property type="entry name" value="SIS"/>
    <property type="match status" value="1"/>
</dbReference>
<dbReference type="InterPro" id="IPR035461">
    <property type="entry name" value="GmhA/DiaA"/>
</dbReference>
<evidence type="ECO:0000259" key="10">
    <source>
        <dbReference type="PROSITE" id="PS51464"/>
    </source>
</evidence>
<comment type="miscellaneous">
    <text evidence="9">The reaction produces a racemic mixture of D-glycero-alpha-D-manno-heptose 7-phosphate and D-glycero-beta-D-manno-heptose 7-phosphate.</text>
</comment>
<feature type="domain" description="SIS" evidence="10">
    <location>
        <begin position="49"/>
        <end position="201"/>
    </location>
</feature>
<comment type="caution">
    <text evidence="11">The sequence shown here is derived from an EMBL/GenBank/DDBJ whole genome shotgun (WGS) entry which is preliminary data.</text>
</comment>
<evidence type="ECO:0000256" key="4">
    <source>
        <dbReference type="ARBA" id="ARBA00022490"/>
    </source>
</evidence>
<evidence type="ECO:0000256" key="1">
    <source>
        <dbReference type="ARBA" id="ARBA00000348"/>
    </source>
</evidence>
<gene>
    <name evidence="9" type="primary">gmhA</name>
    <name evidence="11" type="ORF">KHX13_01530</name>
</gene>
<protein>
    <recommendedName>
        <fullName evidence="9">Phosphoheptose isomerase</fullName>
        <ecNumber evidence="9">5.3.1.28</ecNumber>
    </recommendedName>
    <alternativeName>
        <fullName evidence="9">Sedoheptulose 7-phosphate isomerase</fullName>
    </alternativeName>
</protein>
<dbReference type="Pfam" id="PF13580">
    <property type="entry name" value="SIS_2"/>
    <property type="match status" value="1"/>
</dbReference>
<evidence type="ECO:0000256" key="8">
    <source>
        <dbReference type="ARBA" id="ARBA00023277"/>
    </source>
</evidence>
<dbReference type="PANTHER" id="PTHR30390:SF6">
    <property type="entry name" value="DNAA INITIATOR-ASSOCIATING PROTEIN DIAA"/>
    <property type="match status" value="1"/>
</dbReference>
<dbReference type="EMBL" id="JAGZCZ010000001">
    <property type="protein sequence ID" value="MBS5519016.1"/>
    <property type="molecule type" value="Genomic_DNA"/>
</dbReference>
<dbReference type="GO" id="GO:0008968">
    <property type="term" value="F:D-sedoheptulose 7-phosphate isomerase activity"/>
    <property type="evidence" value="ECO:0007669"/>
    <property type="project" value="UniProtKB-UniRule"/>
</dbReference>
<evidence type="ECO:0000313" key="12">
    <source>
        <dbReference type="Proteomes" id="UP000754226"/>
    </source>
</evidence>
<dbReference type="GO" id="GO:0008270">
    <property type="term" value="F:zinc ion binding"/>
    <property type="evidence" value="ECO:0007669"/>
    <property type="project" value="UniProtKB-UniRule"/>
</dbReference>
<dbReference type="GO" id="GO:1901135">
    <property type="term" value="P:carbohydrate derivative metabolic process"/>
    <property type="evidence" value="ECO:0007669"/>
    <property type="project" value="InterPro"/>
</dbReference>
<evidence type="ECO:0000256" key="5">
    <source>
        <dbReference type="ARBA" id="ARBA00022723"/>
    </source>
</evidence>
<accession>A0A943EF60</accession>
<dbReference type="GO" id="GO:0005975">
    <property type="term" value="P:carbohydrate metabolic process"/>
    <property type="evidence" value="ECO:0007669"/>
    <property type="project" value="UniProtKB-UniRule"/>
</dbReference>
<dbReference type="InterPro" id="IPR004515">
    <property type="entry name" value="Phosphoheptose_Isoase"/>
</dbReference>
<keyword evidence="4 9" id="KW-0963">Cytoplasm</keyword>
<reference evidence="11" key="1">
    <citation type="submission" date="2021-02" db="EMBL/GenBank/DDBJ databases">
        <title>Infant gut strain persistence is associated with maternal origin, phylogeny, and functional potential including surface adhesion and iron acquisition.</title>
        <authorList>
            <person name="Lou Y.C."/>
        </authorList>
    </citation>
    <scope>NUCLEOTIDE SEQUENCE</scope>
    <source>
        <strain evidence="11">L3_106_000M1_dasL3_106_000M1_concoct_15</strain>
    </source>
</reference>
<keyword evidence="8 9" id="KW-0119">Carbohydrate metabolism</keyword>
<dbReference type="InterPro" id="IPR050099">
    <property type="entry name" value="SIS_GmhA/DiaA_subfam"/>
</dbReference>
<dbReference type="InterPro" id="IPR001347">
    <property type="entry name" value="SIS_dom"/>
</dbReference>
<proteinExistence type="inferred from homology"/>
<dbReference type="InterPro" id="IPR046348">
    <property type="entry name" value="SIS_dom_sf"/>
</dbReference>
<keyword evidence="5 9" id="KW-0479">Metal-binding</keyword>
<name>A0A943EF60_9FIRM</name>
<evidence type="ECO:0000256" key="2">
    <source>
        <dbReference type="ARBA" id="ARBA00004496"/>
    </source>
</evidence>
<evidence type="ECO:0000256" key="9">
    <source>
        <dbReference type="HAMAP-Rule" id="MF_00067"/>
    </source>
</evidence>
<organism evidence="11 12">
    <name type="scientific">Acidaminococcus intestini</name>
    <dbReference type="NCBI Taxonomy" id="187327"/>
    <lineage>
        <taxon>Bacteria</taxon>
        <taxon>Bacillati</taxon>
        <taxon>Bacillota</taxon>
        <taxon>Negativicutes</taxon>
        <taxon>Acidaminococcales</taxon>
        <taxon>Acidaminococcaceae</taxon>
        <taxon>Acidaminococcus</taxon>
    </lineage>
</organism>
<evidence type="ECO:0000256" key="6">
    <source>
        <dbReference type="ARBA" id="ARBA00022833"/>
    </source>
</evidence>
<dbReference type="EC" id="5.3.1.28" evidence="9"/>
<feature type="binding site" evidence="9">
    <location>
        <position position="73"/>
    </location>
    <ligand>
        <name>Zn(2+)</name>
        <dbReference type="ChEBI" id="CHEBI:29105"/>
    </ligand>
</feature>
<evidence type="ECO:0000313" key="11">
    <source>
        <dbReference type="EMBL" id="MBS5519016.1"/>
    </source>
</evidence>
<keyword evidence="7 9" id="KW-0413">Isomerase</keyword>
<comment type="catalytic activity">
    <reaction evidence="1 9">
        <text>2 D-sedoheptulose 7-phosphate = D-glycero-alpha-D-manno-heptose 7-phosphate + D-glycero-beta-D-manno-heptose 7-phosphate</text>
        <dbReference type="Rhea" id="RHEA:27489"/>
        <dbReference type="ChEBI" id="CHEBI:57483"/>
        <dbReference type="ChEBI" id="CHEBI:60203"/>
        <dbReference type="ChEBI" id="CHEBI:60204"/>
        <dbReference type="EC" id="5.3.1.28"/>
    </reaction>
</comment>
<keyword evidence="6 9" id="KW-0862">Zinc</keyword>
<feature type="binding site" evidence="9">
    <location>
        <begin position="132"/>
        <end position="134"/>
    </location>
    <ligand>
        <name>substrate</name>
    </ligand>
</feature>
<dbReference type="Gene3D" id="3.40.50.10490">
    <property type="entry name" value="Glucose-6-phosphate isomerase like protein, domain 1"/>
    <property type="match status" value="1"/>
</dbReference>
<comment type="function">
    <text evidence="9">Catalyzes the isomerization of sedoheptulose 7-phosphate in D-glycero-D-manno-heptose 7-phosphate.</text>
</comment>
<comment type="subcellular location">
    <subcellularLocation>
        <location evidence="2 9">Cytoplasm</location>
    </subcellularLocation>
</comment>
<dbReference type="CDD" id="cd05006">
    <property type="entry name" value="SIS_GmhA"/>
    <property type="match status" value="1"/>
</dbReference>
<dbReference type="GO" id="GO:0005737">
    <property type="term" value="C:cytoplasm"/>
    <property type="evidence" value="ECO:0007669"/>
    <property type="project" value="UniProtKB-SubCell"/>
</dbReference>
<dbReference type="GO" id="GO:0097367">
    <property type="term" value="F:carbohydrate derivative binding"/>
    <property type="evidence" value="ECO:0007669"/>
    <property type="project" value="InterPro"/>
</dbReference>
<dbReference type="HAMAP" id="MF_00067">
    <property type="entry name" value="GmhA"/>
    <property type="match status" value="1"/>
</dbReference>
<dbReference type="AlphaFoldDB" id="A0A943EF60"/>